<dbReference type="SUPFAM" id="SSF55103">
    <property type="entry name" value="FAD-linked oxidases, C-terminal domain"/>
    <property type="match status" value="1"/>
</dbReference>
<dbReference type="GO" id="GO:0071949">
    <property type="term" value="F:FAD binding"/>
    <property type="evidence" value="ECO:0007669"/>
    <property type="project" value="InterPro"/>
</dbReference>
<dbReference type="InterPro" id="IPR006094">
    <property type="entry name" value="Oxid_FAD_bind_N"/>
</dbReference>
<proteinExistence type="predicted"/>
<dbReference type="GO" id="GO:0016491">
    <property type="term" value="F:oxidoreductase activity"/>
    <property type="evidence" value="ECO:0007669"/>
    <property type="project" value="UniProtKB-KW"/>
</dbReference>
<dbReference type="InterPro" id="IPR016166">
    <property type="entry name" value="FAD-bd_PCMH"/>
</dbReference>
<dbReference type="PANTHER" id="PTHR42934:SF2">
    <property type="entry name" value="GLYCOLATE OXIDASE SUBUNIT GLCD"/>
    <property type="match status" value="1"/>
</dbReference>
<reference evidence="6 7" key="1">
    <citation type="submission" date="2019-03" db="EMBL/GenBank/DDBJ databases">
        <title>Genomic Encyclopedia of Type Strains, Phase IV (KMG-IV): sequencing the most valuable type-strain genomes for metagenomic binning, comparative biology and taxonomic classification.</title>
        <authorList>
            <person name="Goeker M."/>
        </authorList>
    </citation>
    <scope>NUCLEOTIDE SEQUENCE [LARGE SCALE GENOMIC DNA]</scope>
    <source>
        <strain evidence="6 7">DSM 13054</strain>
    </source>
</reference>
<dbReference type="InterPro" id="IPR036318">
    <property type="entry name" value="FAD-bd_PCMH-like_sf"/>
</dbReference>
<comment type="cofactor">
    <cofactor evidence="1">
        <name>FAD</name>
        <dbReference type="ChEBI" id="CHEBI:57692"/>
    </cofactor>
</comment>
<dbReference type="AlphaFoldDB" id="A0A4R2JCW0"/>
<dbReference type="PANTHER" id="PTHR42934">
    <property type="entry name" value="GLYCOLATE OXIDASE SUBUNIT GLCD"/>
    <property type="match status" value="1"/>
</dbReference>
<dbReference type="InterPro" id="IPR016171">
    <property type="entry name" value="Vanillyl_alc_oxidase_C-sub2"/>
</dbReference>
<dbReference type="InterPro" id="IPR016167">
    <property type="entry name" value="FAD-bd_PCMH_sub1"/>
</dbReference>
<dbReference type="Proteomes" id="UP000294886">
    <property type="component" value="Unassembled WGS sequence"/>
</dbReference>
<dbReference type="InterPro" id="IPR004113">
    <property type="entry name" value="FAD-bd_oxidored_4_C"/>
</dbReference>
<feature type="domain" description="FAD-binding PCMH-type" evidence="5">
    <location>
        <begin position="43"/>
        <end position="222"/>
    </location>
</feature>
<evidence type="ECO:0000313" key="7">
    <source>
        <dbReference type="Proteomes" id="UP000294886"/>
    </source>
</evidence>
<gene>
    <name evidence="6" type="ORF">EV203_1483</name>
</gene>
<evidence type="ECO:0000256" key="2">
    <source>
        <dbReference type="ARBA" id="ARBA00022630"/>
    </source>
</evidence>
<protein>
    <submittedName>
        <fullName evidence="6">Glycolate oxidase</fullName>
    </submittedName>
</protein>
<accession>A0A4R2JCW0</accession>
<dbReference type="Gene3D" id="3.30.465.10">
    <property type="match status" value="1"/>
</dbReference>
<dbReference type="InterPro" id="IPR016164">
    <property type="entry name" value="FAD-linked_Oxase-like_C"/>
</dbReference>
<dbReference type="Pfam" id="PF02913">
    <property type="entry name" value="FAD-oxidase_C"/>
    <property type="match status" value="1"/>
</dbReference>
<evidence type="ECO:0000313" key="6">
    <source>
        <dbReference type="EMBL" id="TCO54618.1"/>
    </source>
</evidence>
<organism evidence="6 7">
    <name type="scientific">Caldanaerobacter subterraneus</name>
    <dbReference type="NCBI Taxonomy" id="911092"/>
    <lineage>
        <taxon>Bacteria</taxon>
        <taxon>Bacillati</taxon>
        <taxon>Bacillota</taxon>
        <taxon>Clostridia</taxon>
        <taxon>Thermoanaerobacterales</taxon>
        <taxon>Thermoanaerobacteraceae</taxon>
        <taxon>Caldanaerobacter</taxon>
    </lineage>
</organism>
<dbReference type="Gene3D" id="3.30.70.2740">
    <property type="match status" value="1"/>
</dbReference>
<dbReference type="RefSeq" id="WP_132040855.1">
    <property type="nucleotide sequence ID" value="NZ_SLWU01000048.1"/>
</dbReference>
<name>A0A4R2JCW0_9THEO</name>
<dbReference type="InterPro" id="IPR051914">
    <property type="entry name" value="FAD-linked_OxidoTrans_Type4"/>
</dbReference>
<dbReference type="EMBL" id="SLWU01000048">
    <property type="protein sequence ID" value="TCO54618.1"/>
    <property type="molecule type" value="Genomic_DNA"/>
</dbReference>
<dbReference type="FunFam" id="1.10.45.10:FF:000001">
    <property type="entry name" value="D-lactate dehydrogenase mitochondrial"/>
    <property type="match status" value="1"/>
</dbReference>
<dbReference type="PROSITE" id="PS51387">
    <property type="entry name" value="FAD_PCMH"/>
    <property type="match status" value="1"/>
</dbReference>
<evidence type="ECO:0000256" key="1">
    <source>
        <dbReference type="ARBA" id="ARBA00001974"/>
    </source>
</evidence>
<sequence length="469" mass="51894">MYNKLTPKIVEELIGIVGSNNVIYDDPEALEAYSHDEVAEKHYAHMPEAVVKPSSAEEIAQIIKLANKYKIPITPRGAGSGLSGGAVPVYGGIVLSVERMNRILEIDKENLVVVVEPGVVTNEINNAVKEYGLFYAGYPMSVETCYIGGNVAENAGGGRAVKYGVTGRYVIGLEVVTPTGDIVHLGGKVMKDVTGYDLIHLMVGSEGTLGIFTKIYLKLIPLPQAKVDLLVLFEDMDTAIKTVPKIMTFGRIIPTSIEFMDDLSFKTACKYLNEKIPFEEAGAMLLIELDGNNKTELEEQYEIIGNLCMENGAIEVYVADNATTSERIWRIRRNIAEAWKQFSPHQSLEDVVVPISEIPTFLKKIREISNKYRVPIPCYGHAGDGNIHATPIKPPELSMEEWHEKLEKLLEEMYVVVKELGGVISGEHGIGHKRKKYLPLVLEPAHIEMMRAIKKALDPNLILNPGKII</sequence>
<comment type="caution">
    <text evidence="6">The sequence shown here is derived from an EMBL/GenBank/DDBJ whole genome shotgun (WGS) entry which is preliminary data.</text>
</comment>
<dbReference type="Gene3D" id="3.30.43.10">
    <property type="entry name" value="Uridine Diphospho-n-acetylenolpyruvylglucosamine Reductase, domain 2"/>
    <property type="match status" value="1"/>
</dbReference>
<dbReference type="Gene3D" id="1.10.45.10">
    <property type="entry name" value="Vanillyl-alcohol Oxidase, Chain A, domain 4"/>
    <property type="match status" value="1"/>
</dbReference>
<evidence type="ECO:0000256" key="3">
    <source>
        <dbReference type="ARBA" id="ARBA00022827"/>
    </source>
</evidence>
<dbReference type="Pfam" id="PF01565">
    <property type="entry name" value="FAD_binding_4"/>
    <property type="match status" value="1"/>
</dbReference>
<dbReference type="InterPro" id="IPR016169">
    <property type="entry name" value="FAD-bd_PCMH_sub2"/>
</dbReference>
<keyword evidence="3" id="KW-0274">FAD</keyword>
<evidence type="ECO:0000259" key="5">
    <source>
        <dbReference type="PROSITE" id="PS51387"/>
    </source>
</evidence>
<keyword evidence="2" id="KW-0285">Flavoprotein</keyword>
<keyword evidence="4" id="KW-0560">Oxidoreductase</keyword>
<dbReference type="SUPFAM" id="SSF56176">
    <property type="entry name" value="FAD-binding/transporter-associated domain-like"/>
    <property type="match status" value="1"/>
</dbReference>
<dbReference type="Gene3D" id="3.30.70.2190">
    <property type="match status" value="1"/>
</dbReference>
<evidence type="ECO:0000256" key="4">
    <source>
        <dbReference type="ARBA" id="ARBA00023002"/>
    </source>
</evidence>